<protein>
    <recommendedName>
        <fullName evidence="4">Calcineurin-like phosphoesterase domain-containing protein</fullName>
    </recommendedName>
</protein>
<evidence type="ECO:0000313" key="6">
    <source>
        <dbReference type="Proteomes" id="UP001214628"/>
    </source>
</evidence>
<dbReference type="GO" id="GO:0005615">
    <property type="term" value="C:extracellular space"/>
    <property type="evidence" value="ECO:0007669"/>
    <property type="project" value="TreeGrafter"/>
</dbReference>
<dbReference type="SUPFAM" id="SSF56300">
    <property type="entry name" value="Metallo-dependent phosphatases"/>
    <property type="match status" value="1"/>
</dbReference>
<organism evidence="5 6">
    <name type="scientific">Malassezia psittaci</name>
    <dbReference type="NCBI Taxonomy" id="1821823"/>
    <lineage>
        <taxon>Eukaryota</taxon>
        <taxon>Fungi</taxon>
        <taxon>Dikarya</taxon>
        <taxon>Basidiomycota</taxon>
        <taxon>Ustilaginomycotina</taxon>
        <taxon>Malasseziomycetes</taxon>
        <taxon>Malasseziales</taxon>
        <taxon>Malasseziaceae</taxon>
        <taxon>Malassezia</taxon>
    </lineage>
</organism>
<feature type="transmembrane region" description="Helical" evidence="3">
    <location>
        <begin position="39"/>
        <end position="60"/>
    </location>
</feature>
<dbReference type="GO" id="GO:0046872">
    <property type="term" value="F:metal ion binding"/>
    <property type="evidence" value="ECO:0007669"/>
    <property type="project" value="UniProtKB-KW"/>
</dbReference>
<keyword evidence="3" id="KW-1133">Transmembrane helix</keyword>
<dbReference type="PANTHER" id="PTHR10340">
    <property type="entry name" value="SPHINGOMYELIN PHOSPHODIESTERASE"/>
    <property type="match status" value="1"/>
</dbReference>
<dbReference type="AlphaFoldDB" id="A0AAF0JM97"/>
<evidence type="ECO:0000256" key="2">
    <source>
        <dbReference type="ARBA" id="ARBA00023180"/>
    </source>
</evidence>
<proteinExistence type="predicted"/>
<keyword evidence="3" id="KW-0472">Membrane</keyword>
<dbReference type="InterPro" id="IPR029052">
    <property type="entry name" value="Metallo-depent_PP-like"/>
</dbReference>
<evidence type="ECO:0000259" key="4">
    <source>
        <dbReference type="Pfam" id="PF00149"/>
    </source>
</evidence>
<feature type="domain" description="Calcineurin-like phosphoesterase" evidence="4">
    <location>
        <begin position="292"/>
        <end position="582"/>
    </location>
</feature>
<accession>A0AAF0JM97</accession>
<evidence type="ECO:0000256" key="1">
    <source>
        <dbReference type="ARBA" id="ARBA00022801"/>
    </source>
</evidence>
<keyword evidence="2" id="KW-0325">Glycoprotein</keyword>
<dbReference type="Gene3D" id="3.60.21.10">
    <property type="match status" value="1"/>
</dbReference>
<dbReference type="EMBL" id="CP118380">
    <property type="protein sequence ID" value="WFD44926.1"/>
    <property type="molecule type" value="Genomic_DNA"/>
</dbReference>
<evidence type="ECO:0000313" key="5">
    <source>
        <dbReference type="EMBL" id="WFD44926.1"/>
    </source>
</evidence>
<name>A0AAF0JM97_9BASI</name>
<keyword evidence="3" id="KW-0812">Transmembrane</keyword>
<evidence type="ECO:0000256" key="3">
    <source>
        <dbReference type="SAM" id="Phobius"/>
    </source>
</evidence>
<gene>
    <name evidence="5" type="ORF">MPSI1_003600</name>
</gene>
<reference evidence="5" key="1">
    <citation type="submission" date="2023-02" db="EMBL/GenBank/DDBJ databases">
        <title>Mating type loci evolution in Malassezia.</title>
        <authorList>
            <person name="Coelho M.A."/>
        </authorList>
    </citation>
    <scope>NUCLEOTIDE SEQUENCE</scope>
    <source>
        <strain evidence="5">CBS 14136</strain>
    </source>
</reference>
<dbReference type="Pfam" id="PF00149">
    <property type="entry name" value="Metallophos"/>
    <property type="match status" value="1"/>
</dbReference>
<dbReference type="CDD" id="cd00842">
    <property type="entry name" value="MPP_ASMase"/>
    <property type="match status" value="1"/>
</dbReference>
<sequence length="770" mass="86024">MPAGYGARSALDDAELQPLQDDANWQDVRTSLKPRIWRIARVTLFVILALYAIGICWPRNRKLVDEQVLKISPEFPSSEFPGMDYMPKSQEAEPRPVITRVSGGRFSDQLVDPVHLPTGAPSTEVVLPKPTGSADLSKNDKQQFYDDTKQAIQALLSSDRSSCDKCLEALRHGQRIARNAPEIVPDIMIDLCKEYDYFPTTSTRNGCEGVLSAAQWGGPYTQMLSYLNVSQDSIPAQLICAKFIKGKACKKPARPTLSKAFLKDWFHGQPIAPAEVQARSKKTGAKRAQPLRTLHVSDLHVDPRYLVGAEAGCDNGQCCRIDSYNSTIWQPANSTLPHKVPANISEPANYWGSYRCDPPWSLIAAGMQGISAAVQADGPLDLGVFTGDFTTHDQQEHISRDLVMYAEQSMIDMLARHTGDASVVVALGNHDFAPSDFAAVPDLPDQSSDQLSWNYDHLASLIKSHGWGNDSVAQTIRTHYGGYSVSPRQGLRIISFNSDFWYKANPMAYLRADQPDMGGVLRWLTDELQAAEQANERAWIVAHVLSGWDGKNALEAPTNLFYHIVSRYSHTIAHIFYGHTHEDQFQLFYNATDGDSLSVSRQTEDAVGFAFIGPSLTPLSSVQPSFRIYEVDPETYEVMDYLQYYLPLNDTQQLTAENLQWKLLYRARNTYESMVESSRTNTYRAQVQLENGWRWPASAPLNATFWAAVTDEMQARPSLLELHHLYQSRKSPKSWKCTTPECHAAKLCYMRSGSASLGRKCPKGYSSVQS</sequence>
<keyword evidence="6" id="KW-1185">Reference proteome</keyword>
<dbReference type="PANTHER" id="PTHR10340:SF27">
    <property type="entry name" value="ACL091CP"/>
    <property type="match status" value="1"/>
</dbReference>
<keyword evidence="1" id="KW-0378">Hydrolase</keyword>
<dbReference type="GO" id="GO:0008081">
    <property type="term" value="F:phosphoric diester hydrolase activity"/>
    <property type="evidence" value="ECO:0007669"/>
    <property type="project" value="TreeGrafter"/>
</dbReference>
<dbReference type="InterPro" id="IPR041805">
    <property type="entry name" value="ASMase/PPN1_MPP"/>
</dbReference>
<dbReference type="InterPro" id="IPR004843">
    <property type="entry name" value="Calcineurin-like_PHP"/>
</dbReference>
<dbReference type="Proteomes" id="UP001214628">
    <property type="component" value="Chromosome 6"/>
</dbReference>